<name>A0A5C6SY41_FUSOC</name>
<reference evidence="2 3" key="1">
    <citation type="submission" date="2019-07" db="EMBL/GenBank/DDBJ databases">
        <title>The First High-Quality Draft Genome Sequence of the Causal Agent of the Current Panama Disease Epidemic.</title>
        <authorList>
            <person name="Warmington R.J."/>
            <person name="Kay W."/>
            <person name="Jeffries A."/>
            <person name="Bebber D."/>
            <person name="Moore K."/>
            <person name="Studholme D.J."/>
        </authorList>
    </citation>
    <scope>NUCLEOTIDE SEQUENCE [LARGE SCALE GENOMIC DNA]</scope>
    <source>
        <strain evidence="2 3">TR4</strain>
    </source>
</reference>
<evidence type="ECO:0000256" key="1">
    <source>
        <dbReference type="SAM" id="MobiDB-lite"/>
    </source>
</evidence>
<dbReference type="EMBL" id="VMNF01000007">
    <property type="protein sequence ID" value="TXC03472.1"/>
    <property type="molecule type" value="Genomic_DNA"/>
</dbReference>
<feature type="compositionally biased region" description="Basic and acidic residues" evidence="1">
    <location>
        <begin position="68"/>
        <end position="83"/>
    </location>
</feature>
<sequence length="114" mass="12956">MSSSKRSYSRNLNSFITKNIFLIAPCVTDSRPLFTFAFLQPLPSPRDWPHAASFCEVPSESKSTSTAGRRELTAPEPDQRNKDRRMVLECKNCQSWTHHHVCNDNGEAKLTSNK</sequence>
<dbReference type="Proteomes" id="UP000321331">
    <property type="component" value="Unassembled WGS sequence"/>
</dbReference>
<organism evidence="2 3">
    <name type="scientific">Fusarium oxysporum f. sp. cubense</name>
    <dbReference type="NCBI Taxonomy" id="61366"/>
    <lineage>
        <taxon>Eukaryota</taxon>
        <taxon>Fungi</taxon>
        <taxon>Dikarya</taxon>
        <taxon>Ascomycota</taxon>
        <taxon>Pezizomycotina</taxon>
        <taxon>Sordariomycetes</taxon>
        <taxon>Hypocreomycetidae</taxon>
        <taxon>Hypocreales</taxon>
        <taxon>Nectriaceae</taxon>
        <taxon>Fusarium</taxon>
        <taxon>Fusarium oxysporum species complex</taxon>
    </lineage>
</organism>
<feature type="region of interest" description="Disordered" evidence="1">
    <location>
        <begin position="57"/>
        <end position="83"/>
    </location>
</feature>
<protein>
    <submittedName>
        <fullName evidence="2">Uncharacterized protein</fullName>
    </submittedName>
</protein>
<proteinExistence type="predicted"/>
<dbReference type="AlphaFoldDB" id="A0A5C6SY41"/>
<evidence type="ECO:0000313" key="3">
    <source>
        <dbReference type="Proteomes" id="UP000321331"/>
    </source>
</evidence>
<accession>A0A5C6SY41</accession>
<comment type="caution">
    <text evidence="2">The sequence shown here is derived from an EMBL/GenBank/DDBJ whole genome shotgun (WGS) entry which is preliminary data.</text>
</comment>
<gene>
    <name evidence="2" type="ORF">FocTR4_00001243</name>
</gene>
<evidence type="ECO:0000313" key="2">
    <source>
        <dbReference type="EMBL" id="TXC03472.1"/>
    </source>
</evidence>